<gene>
    <name evidence="4" type="ORF">FA047_15090</name>
</gene>
<reference evidence="4 5" key="1">
    <citation type="submission" date="2019-04" db="EMBL/GenBank/DDBJ databases">
        <title>Pedobacter sp. RP-3-15 sp. nov., isolated from Arctic soil.</title>
        <authorList>
            <person name="Dahal R.H."/>
            <person name="Kim D.-U."/>
        </authorList>
    </citation>
    <scope>NUCLEOTIDE SEQUENCE [LARGE SCALE GENOMIC DNA]</scope>
    <source>
        <strain evidence="4 5">RP-3-15</strain>
    </source>
</reference>
<dbReference type="RefSeq" id="WP_136836906.1">
    <property type="nucleotide sequence ID" value="NZ_SWBQ01000004.1"/>
</dbReference>
<accession>A0A4U1CFG9</accession>
<dbReference type="Proteomes" id="UP000307244">
    <property type="component" value="Unassembled WGS sequence"/>
</dbReference>
<dbReference type="InterPro" id="IPR023753">
    <property type="entry name" value="FAD/NAD-binding_dom"/>
</dbReference>
<dbReference type="PRINTS" id="PR00368">
    <property type="entry name" value="FADPNR"/>
</dbReference>
<proteinExistence type="predicted"/>
<dbReference type="PRINTS" id="PR00469">
    <property type="entry name" value="PNDRDTASEII"/>
</dbReference>
<keyword evidence="5" id="KW-1185">Reference proteome</keyword>
<dbReference type="GO" id="GO:0016491">
    <property type="term" value="F:oxidoreductase activity"/>
    <property type="evidence" value="ECO:0007669"/>
    <property type="project" value="UniProtKB-KW"/>
</dbReference>
<dbReference type="Pfam" id="PF07992">
    <property type="entry name" value="Pyr_redox_2"/>
    <property type="match status" value="1"/>
</dbReference>
<protein>
    <submittedName>
        <fullName evidence="4">NAD(P)/FAD-dependent oxidoreductase</fullName>
    </submittedName>
</protein>
<feature type="domain" description="FAD/NAD(P)-binding" evidence="3">
    <location>
        <begin position="3"/>
        <end position="282"/>
    </location>
</feature>
<name>A0A4U1CFG9_9SPHI</name>
<keyword evidence="2" id="KW-0560">Oxidoreductase</keyword>
<dbReference type="InterPro" id="IPR036188">
    <property type="entry name" value="FAD/NAD-bd_sf"/>
</dbReference>
<dbReference type="EMBL" id="SWBQ01000004">
    <property type="protein sequence ID" value="TKC05087.1"/>
    <property type="molecule type" value="Genomic_DNA"/>
</dbReference>
<evidence type="ECO:0000256" key="2">
    <source>
        <dbReference type="ARBA" id="ARBA00023002"/>
    </source>
</evidence>
<dbReference type="OrthoDB" id="9806179at2"/>
<comment type="caution">
    <text evidence="4">The sequence shown here is derived from an EMBL/GenBank/DDBJ whole genome shotgun (WGS) entry which is preliminary data.</text>
</comment>
<dbReference type="PANTHER" id="PTHR48105">
    <property type="entry name" value="THIOREDOXIN REDUCTASE 1-RELATED-RELATED"/>
    <property type="match status" value="1"/>
</dbReference>
<dbReference type="InterPro" id="IPR050097">
    <property type="entry name" value="Ferredoxin-NADP_redctase_2"/>
</dbReference>
<dbReference type="AlphaFoldDB" id="A0A4U1CFG9"/>
<evidence type="ECO:0000259" key="3">
    <source>
        <dbReference type="Pfam" id="PF07992"/>
    </source>
</evidence>
<evidence type="ECO:0000313" key="4">
    <source>
        <dbReference type="EMBL" id="TKC05087.1"/>
    </source>
</evidence>
<keyword evidence="1" id="KW-0285">Flavoprotein</keyword>
<sequence>MKKDVVIIGGSYAGLSAAMALGRAIRTVVVIDSGKPCNSQTPHSHNFLTRDGSEPAEIAALGKAQVMKYPTVRFVNGNATTVTGEDLNFQVSLEDGQVFFSKKVLFATGLKDLMPDITGFSACWGISVIHCPYCHGYEYKGQNTGVLMNGAGAFELARMIKNWTDGLSVFTNGPATLEIDQLQKLSEMNVQVEEREIERFDHQNGILKNIVFKDGLSTQVDALYARPPFEQHCSIPNDLGCKMTGTGHIEVDELQKSSIPGIYVAGDIATMMRSVASAVYTGNKAGAMIVHELVAQGQ</sequence>
<evidence type="ECO:0000256" key="1">
    <source>
        <dbReference type="ARBA" id="ARBA00022630"/>
    </source>
</evidence>
<evidence type="ECO:0000313" key="5">
    <source>
        <dbReference type="Proteomes" id="UP000307244"/>
    </source>
</evidence>
<organism evidence="4 5">
    <name type="scientific">Pedobacter frigoris</name>
    <dbReference type="NCBI Taxonomy" id="2571272"/>
    <lineage>
        <taxon>Bacteria</taxon>
        <taxon>Pseudomonadati</taxon>
        <taxon>Bacteroidota</taxon>
        <taxon>Sphingobacteriia</taxon>
        <taxon>Sphingobacteriales</taxon>
        <taxon>Sphingobacteriaceae</taxon>
        <taxon>Pedobacter</taxon>
    </lineage>
</organism>
<dbReference type="Gene3D" id="3.50.50.60">
    <property type="entry name" value="FAD/NAD(P)-binding domain"/>
    <property type="match status" value="2"/>
</dbReference>
<dbReference type="SUPFAM" id="SSF51905">
    <property type="entry name" value="FAD/NAD(P)-binding domain"/>
    <property type="match status" value="1"/>
</dbReference>